<dbReference type="InterPro" id="IPR029052">
    <property type="entry name" value="Metallo-depent_PP-like"/>
</dbReference>
<name>A0A3N1G9M8_9ACTN</name>
<organism evidence="4 5">
    <name type="scientific">Pseudokineococcus lusitanus</name>
    <dbReference type="NCBI Taxonomy" id="763993"/>
    <lineage>
        <taxon>Bacteria</taxon>
        <taxon>Bacillati</taxon>
        <taxon>Actinomycetota</taxon>
        <taxon>Actinomycetes</taxon>
        <taxon>Kineosporiales</taxon>
        <taxon>Kineosporiaceae</taxon>
        <taxon>Pseudokineococcus</taxon>
    </lineage>
</organism>
<protein>
    <submittedName>
        <fullName evidence="4">PhoD-like phosphatase</fullName>
    </submittedName>
</protein>
<feature type="compositionally biased region" description="Polar residues" evidence="1">
    <location>
        <begin position="111"/>
        <end position="124"/>
    </location>
</feature>
<evidence type="ECO:0000259" key="3">
    <source>
        <dbReference type="Pfam" id="PF25077"/>
    </source>
</evidence>
<dbReference type="Gene3D" id="3.60.21.70">
    <property type="entry name" value="PhoD-like phosphatase"/>
    <property type="match status" value="1"/>
</dbReference>
<dbReference type="InterPro" id="IPR056702">
    <property type="entry name" value="DUF7800"/>
</dbReference>
<evidence type="ECO:0000259" key="2">
    <source>
        <dbReference type="Pfam" id="PF09423"/>
    </source>
</evidence>
<dbReference type="InterPro" id="IPR018946">
    <property type="entry name" value="PhoD-like_MPP"/>
</dbReference>
<comment type="caution">
    <text evidence="4">The sequence shown here is derived from an EMBL/GenBank/DDBJ whole genome shotgun (WGS) entry which is preliminary data.</text>
</comment>
<dbReference type="Proteomes" id="UP000276232">
    <property type="component" value="Unassembled WGS sequence"/>
</dbReference>
<dbReference type="AlphaFoldDB" id="A0A3N1G9M8"/>
<sequence>MTDPGTTSSDVVQSSGDLVIGPLLRHVAGTSATVWVETARRGEVAVRAGDAGGRARTVTVGGHHFALVVVEGLEPGGETDYAVDLDGAQVWPLPDDPRPAPRIRSLPEPGSRTSPAGSDGNDPTTAPDVQAAHDEAVREGALAPEPPHAGTPAPSASQTPALSIALGSCRVDRPQVPPFTRDVGEEAVGVDALVALSVACQRGRRTPDLLLMLGDQVYADEGLSPGMRERITAKRGDAEPHGEVGDFEEYTWLYAESWADPEVRWLLATTPTAMIFDDHDVRDDWNTSRAWREHVQTLPWWRGRIAGAYASYWLYQHLGNLEPARLAADDLWARVREVGEEGDAEEVLREFALDADAQVDGSGTSQWSYVRDLGRTRLVVVDTRSGRVLSDDRRTMLDEEEMRAVEDALVGDVDHLLVASSLPVLLEPALHDLEAWNAATASAGAWGERFRPRAEALRQAVDLEHWGAFETSFRRLVDRVGAVAAGEHGREPGSVLFLSGDVHHGYVAPLSFRPDRGVRAPVWQVTSSPLRNGLPRGLTTAFRFLHTPLARAAGRLLRRTVGAEPLDVHWRSTTGPMLGNGFATLVLLGRSARVVFEKAEPGRGPGTDPAAPDDVRLREDRELFLA</sequence>
<keyword evidence="5" id="KW-1185">Reference proteome</keyword>
<dbReference type="Pfam" id="PF25077">
    <property type="entry name" value="DUF7800"/>
    <property type="match status" value="1"/>
</dbReference>
<feature type="region of interest" description="Disordered" evidence="1">
    <location>
        <begin position="88"/>
        <end position="128"/>
    </location>
</feature>
<gene>
    <name evidence="4" type="ORF">EDC03_2871</name>
</gene>
<dbReference type="EMBL" id="RJKN01000008">
    <property type="protein sequence ID" value="ROP26943.1"/>
    <property type="molecule type" value="Genomic_DNA"/>
</dbReference>
<dbReference type="PANTHER" id="PTHR37031">
    <property type="entry name" value="METALLOPHOSPHATASE BINDING DOMAIN PROTEIN"/>
    <property type="match status" value="1"/>
</dbReference>
<evidence type="ECO:0000313" key="5">
    <source>
        <dbReference type="Proteomes" id="UP000276232"/>
    </source>
</evidence>
<proteinExistence type="predicted"/>
<evidence type="ECO:0000256" key="1">
    <source>
        <dbReference type="SAM" id="MobiDB-lite"/>
    </source>
</evidence>
<dbReference type="CDD" id="cd07389">
    <property type="entry name" value="MPP_PhoD"/>
    <property type="match status" value="1"/>
</dbReference>
<feature type="domain" description="PhoD-like phosphatase metallophosphatase" evidence="2">
    <location>
        <begin position="204"/>
        <end position="533"/>
    </location>
</feature>
<accession>A0A3N1G9M8</accession>
<dbReference type="OrthoDB" id="9795624at2"/>
<reference evidence="4 5" key="1">
    <citation type="journal article" date="2015" name="Stand. Genomic Sci.">
        <title>Genomic Encyclopedia of Bacterial and Archaeal Type Strains, Phase III: the genomes of soil and plant-associated and newly described type strains.</title>
        <authorList>
            <person name="Whitman W.B."/>
            <person name="Woyke T."/>
            <person name="Klenk H.P."/>
            <person name="Zhou Y."/>
            <person name="Lilburn T.G."/>
            <person name="Beck B.J."/>
            <person name="De Vos P."/>
            <person name="Vandamme P."/>
            <person name="Eisen J.A."/>
            <person name="Garrity G."/>
            <person name="Hugenholtz P."/>
            <person name="Kyrpides N.C."/>
        </authorList>
    </citation>
    <scope>NUCLEOTIDE SEQUENCE [LARGE SCALE GENOMIC DNA]</scope>
    <source>
        <strain evidence="4 5">CECT 7306</strain>
    </source>
</reference>
<evidence type="ECO:0000313" key="4">
    <source>
        <dbReference type="EMBL" id="ROP26943.1"/>
    </source>
</evidence>
<feature type="domain" description="DUF7800" evidence="3">
    <location>
        <begin position="17"/>
        <end position="102"/>
    </location>
</feature>
<dbReference type="Pfam" id="PF09423">
    <property type="entry name" value="PhoD"/>
    <property type="match status" value="1"/>
</dbReference>
<dbReference type="InterPro" id="IPR038607">
    <property type="entry name" value="PhoD-like_sf"/>
</dbReference>
<dbReference type="PANTHER" id="PTHR37031:SF2">
    <property type="entry name" value="PHOD-LIKE PHOSPHATASE METALLOPHOSPHATASE DOMAIN-CONTAINING PROTEIN"/>
    <property type="match status" value="1"/>
</dbReference>
<dbReference type="RefSeq" id="WP_123380950.1">
    <property type="nucleotide sequence ID" value="NZ_RJKN01000008.1"/>
</dbReference>
<dbReference type="SUPFAM" id="SSF56300">
    <property type="entry name" value="Metallo-dependent phosphatases"/>
    <property type="match status" value="1"/>
</dbReference>
<dbReference type="InParanoid" id="A0A3N1G9M8"/>